<proteinExistence type="predicted"/>
<feature type="coiled-coil region" evidence="1">
    <location>
        <begin position="247"/>
        <end position="279"/>
    </location>
</feature>
<keyword evidence="3" id="KW-1185">Reference proteome</keyword>
<organism evidence="2 3">
    <name type="scientific">Orbilia blumenaviensis</name>
    <dbReference type="NCBI Taxonomy" id="1796055"/>
    <lineage>
        <taxon>Eukaryota</taxon>
        <taxon>Fungi</taxon>
        <taxon>Dikarya</taxon>
        <taxon>Ascomycota</taxon>
        <taxon>Pezizomycotina</taxon>
        <taxon>Orbiliomycetes</taxon>
        <taxon>Orbiliales</taxon>
        <taxon>Orbiliaceae</taxon>
        <taxon>Orbilia</taxon>
    </lineage>
</organism>
<reference evidence="2 3" key="1">
    <citation type="submission" date="2019-10" db="EMBL/GenBank/DDBJ databases">
        <authorList>
            <person name="Palmer J.M."/>
        </authorList>
    </citation>
    <scope>NUCLEOTIDE SEQUENCE [LARGE SCALE GENOMIC DNA]</scope>
    <source>
        <strain evidence="2 3">TWF730</strain>
    </source>
</reference>
<name>A0AAV9UWZ3_9PEZI</name>
<evidence type="ECO:0000313" key="3">
    <source>
        <dbReference type="Proteomes" id="UP001373714"/>
    </source>
</evidence>
<dbReference type="Proteomes" id="UP001373714">
    <property type="component" value="Unassembled WGS sequence"/>
</dbReference>
<dbReference type="EMBL" id="JAVHNS010000006">
    <property type="protein sequence ID" value="KAK6352116.1"/>
    <property type="molecule type" value="Genomic_DNA"/>
</dbReference>
<gene>
    <name evidence="2" type="ORF">TWF730_008947</name>
</gene>
<evidence type="ECO:0000313" key="2">
    <source>
        <dbReference type="EMBL" id="KAK6352116.1"/>
    </source>
</evidence>
<accession>A0AAV9UWZ3</accession>
<keyword evidence="1" id="KW-0175">Coiled coil</keyword>
<protein>
    <submittedName>
        <fullName evidence="2">Uncharacterized protein</fullName>
    </submittedName>
</protein>
<dbReference type="AlphaFoldDB" id="A0AAV9UWZ3"/>
<sequence length="363" mass="42534">MEYHQIDPFYPALMTENCMRAEDYEIVDFIVESKGVFGARRTYSHEPARQIDDIHVQVVKYANCEATLPTWLYLKHEMFPDMCRKLRDCYQDKKNNCHGTMDDHINLIMKTLWGPGSIVKDSERYRALKTFRGTLYRLFDLNPTMPHGVPVLESHLGQIMVRHDVETVRQRQKWRAENMQSVLQSMIGDGSNAYVHDQAKKLLYPGREGGPRKREADELLYQLGWQRRERLALSTFPKENLELMKGFAEWKEARAARENEMEEEEDQEEEQDINGIEQAVVLRLENGNADDYSNATAEQKENHALERYGIQYQLYRQVLEEAFEELGLNDKDEKAEVKKEGKLKSATKRFGTGILRFMKIKKK</sequence>
<comment type="caution">
    <text evidence="2">The sequence shown here is derived from an EMBL/GenBank/DDBJ whole genome shotgun (WGS) entry which is preliminary data.</text>
</comment>
<evidence type="ECO:0000256" key="1">
    <source>
        <dbReference type="SAM" id="Coils"/>
    </source>
</evidence>